<keyword evidence="3" id="KW-1185">Reference proteome</keyword>
<gene>
    <name evidence="2" type="ORF">T440DRAFT_90135</name>
</gene>
<protein>
    <submittedName>
        <fullName evidence="2">Uncharacterized protein</fullName>
    </submittedName>
</protein>
<proteinExistence type="predicted"/>
<keyword evidence="1" id="KW-0812">Transmembrane</keyword>
<dbReference type="EMBL" id="MU006306">
    <property type="protein sequence ID" value="KAF2850499.1"/>
    <property type="molecule type" value="Genomic_DNA"/>
</dbReference>
<sequence length="110" mass="12899">MVISSRFGHLTALCRYTYTSVLVTPTYIYHLFLLTWELTLTLMRKGQRFALHTCVLLGIPHQDVWVFMPVLWTRCMRRKGYIMLAMMIRSNQRFCESCLMALAESLGCKL</sequence>
<feature type="transmembrane region" description="Helical" evidence="1">
    <location>
        <begin position="12"/>
        <end position="29"/>
    </location>
</feature>
<evidence type="ECO:0000256" key="1">
    <source>
        <dbReference type="SAM" id="Phobius"/>
    </source>
</evidence>
<feature type="transmembrane region" description="Helical" evidence="1">
    <location>
        <begin position="49"/>
        <end position="72"/>
    </location>
</feature>
<dbReference type="Proteomes" id="UP000799423">
    <property type="component" value="Unassembled WGS sequence"/>
</dbReference>
<reference evidence="2" key="1">
    <citation type="submission" date="2020-01" db="EMBL/GenBank/DDBJ databases">
        <authorList>
            <consortium name="DOE Joint Genome Institute"/>
            <person name="Haridas S."/>
            <person name="Albert R."/>
            <person name="Binder M."/>
            <person name="Bloem J."/>
            <person name="Labutti K."/>
            <person name="Salamov A."/>
            <person name="Andreopoulos B."/>
            <person name="Baker S.E."/>
            <person name="Barry K."/>
            <person name="Bills G."/>
            <person name="Bluhm B.H."/>
            <person name="Cannon C."/>
            <person name="Castanera R."/>
            <person name="Culley D.E."/>
            <person name="Daum C."/>
            <person name="Ezra D."/>
            <person name="Gonzalez J.B."/>
            <person name="Henrissat B."/>
            <person name="Kuo A."/>
            <person name="Liang C."/>
            <person name="Lipzen A."/>
            <person name="Lutzoni F."/>
            <person name="Magnuson J."/>
            <person name="Mondo S."/>
            <person name="Nolan M."/>
            <person name="Ohm R."/>
            <person name="Pangilinan J."/>
            <person name="Park H.-J."/>
            <person name="Ramirez L."/>
            <person name="Alfaro M."/>
            <person name="Sun H."/>
            <person name="Tritt A."/>
            <person name="Yoshinaga Y."/>
            <person name="Zwiers L.-H."/>
            <person name="Turgeon B.G."/>
            <person name="Goodwin S.B."/>
            <person name="Spatafora J.W."/>
            <person name="Crous P.W."/>
            <person name="Grigoriev I.V."/>
        </authorList>
    </citation>
    <scope>NUCLEOTIDE SEQUENCE</scope>
    <source>
        <strain evidence="2">IPT5</strain>
    </source>
</reference>
<evidence type="ECO:0000313" key="2">
    <source>
        <dbReference type="EMBL" id="KAF2850499.1"/>
    </source>
</evidence>
<name>A0A6A7B7Z7_9PLEO</name>
<dbReference type="AlphaFoldDB" id="A0A6A7B7Z7"/>
<organism evidence="2 3">
    <name type="scientific">Plenodomus tracheiphilus IPT5</name>
    <dbReference type="NCBI Taxonomy" id="1408161"/>
    <lineage>
        <taxon>Eukaryota</taxon>
        <taxon>Fungi</taxon>
        <taxon>Dikarya</taxon>
        <taxon>Ascomycota</taxon>
        <taxon>Pezizomycotina</taxon>
        <taxon>Dothideomycetes</taxon>
        <taxon>Pleosporomycetidae</taxon>
        <taxon>Pleosporales</taxon>
        <taxon>Pleosporineae</taxon>
        <taxon>Leptosphaeriaceae</taxon>
        <taxon>Plenodomus</taxon>
    </lineage>
</organism>
<keyword evidence="1" id="KW-1133">Transmembrane helix</keyword>
<keyword evidence="1" id="KW-0472">Membrane</keyword>
<accession>A0A6A7B7Z7</accession>
<evidence type="ECO:0000313" key="3">
    <source>
        <dbReference type="Proteomes" id="UP000799423"/>
    </source>
</evidence>